<name>A0A438E7T8_VITVI</name>
<feature type="transmembrane region" description="Helical" evidence="1">
    <location>
        <begin position="191"/>
        <end position="218"/>
    </location>
</feature>
<evidence type="ECO:0000313" key="2">
    <source>
        <dbReference type="EMBL" id="RVW43763.1"/>
    </source>
</evidence>
<organism evidence="2 3">
    <name type="scientific">Vitis vinifera</name>
    <name type="common">Grape</name>
    <dbReference type="NCBI Taxonomy" id="29760"/>
    <lineage>
        <taxon>Eukaryota</taxon>
        <taxon>Viridiplantae</taxon>
        <taxon>Streptophyta</taxon>
        <taxon>Embryophyta</taxon>
        <taxon>Tracheophyta</taxon>
        <taxon>Spermatophyta</taxon>
        <taxon>Magnoliopsida</taxon>
        <taxon>eudicotyledons</taxon>
        <taxon>Gunneridae</taxon>
        <taxon>Pentapetalae</taxon>
        <taxon>rosids</taxon>
        <taxon>Vitales</taxon>
        <taxon>Vitaceae</taxon>
        <taxon>Viteae</taxon>
        <taxon>Vitis</taxon>
    </lineage>
</organism>
<proteinExistence type="predicted"/>
<reference evidence="2 3" key="1">
    <citation type="journal article" date="2018" name="PLoS Genet.">
        <title>Population sequencing reveals clonal diversity and ancestral inbreeding in the grapevine cultivar Chardonnay.</title>
        <authorList>
            <person name="Roach M.J."/>
            <person name="Johnson D.L."/>
            <person name="Bohlmann J."/>
            <person name="van Vuuren H.J."/>
            <person name="Jones S.J."/>
            <person name="Pretorius I.S."/>
            <person name="Schmidt S.A."/>
            <person name="Borneman A.R."/>
        </authorList>
    </citation>
    <scope>NUCLEOTIDE SEQUENCE [LARGE SCALE GENOMIC DNA]</scope>
    <source>
        <strain evidence="3">cv. Chardonnay</strain>
        <tissue evidence="2">Leaf</tissue>
    </source>
</reference>
<keyword evidence="1" id="KW-1133">Transmembrane helix</keyword>
<keyword evidence="1" id="KW-0472">Membrane</keyword>
<evidence type="ECO:0000256" key="1">
    <source>
        <dbReference type="SAM" id="Phobius"/>
    </source>
</evidence>
<sequence length="230" mass="26104">MTKIYGSHQTKYSERYPHIGSHKPAPPWPPHGLATMPNPIGPSHALSTPLYATLISHRPKHNNFNSIATMAKFAFTTENICCFPRHTNSLFNNTSLKHRQLLIFSSKQRSQLRVFSAIRGKESVTETESVITGLRVDELDNSASASDAEGQEEGGEVGFDWNWPPWKNLPQRYKLIGTTSLAFVVCNMDKVVFFFLGISWYTLSSSEMIFLLIELPWVMWLQGNRKVKEC</sequence>
<evidence type="ECO:0000313" key="3">
    <source>
        <dbReference type="Proteomes" id="UP000288805"/>
    </source>
</evidence>
<accession>A0A438E7T8</accession>
<dbReference type="OrthoDB" id="2250022at2759"/>
<protein>
    <submittedName>
        <fullName evidence="2">Putative anion transporter 6, chloroplastic</fullName>
    </submittedName>
</protein>
<dbReference type="AlphaFoldDB" id="A0A438E7T8"/>
<dbReference type="Proteomes" id="UP000288805">
    <property type="component" value="Unassembled WGS sequence"/>
</dbReference>
<dbReference type="EMBL" id="QGNW01001367">
    <property type="protein sequence ID" value="RVW43763.1"/>
    <property type="molecule type" value="Genomic_DNA"/>
</dbReference>
<keyword evidence="1" id="KW-0812">Transmembrane</keyword>
<gene>
    <name evidence="2" type="primary">ANTR6_3</name>
    <name evidence="2" type="ORF">CK203_074059</name>
</gene>
<comment type="caution">
    <text evidence="2">The sequence shown here is derived from an EMBL/GenBank/DDBJ whole genome shotgun (WGS) entry which is preliminary data.</text>
</comment>